<evidence type="ECO:0000313" key="1">
    <source>
        <dbReference type="EMBL" id="WLQ69226.1"/>
    </source>
</evidence>
<dbReference type="Proteomes" id="UP001224433">
    <property type="component" value="Plasmid unnamed1"/>
</dbReference>
<reference evidence="1 2" key="1">
    <citation type="submission" date="2023-03" db="EMBL/GenBank/DDBJ databases">
        <title>Isolation and description of six Streptomyces strains from soil environments, able to metabolize different microbial glucans.</title>
        <authorList>
            <person name="Widen T."/>
            <person name="Larsbrink J."/>
        </authorList>
    </citation>
    <scope>NUCLEOTIDE SEQUENCE [LARGE SCALE GENOMIC DNA]</scope>
    <source>
        <strain evidence="1 2">Alt3</strain>
        <plasmid evidence="1 2">unnamed1</plasmid>
    </source>
</reference>
<name>A0ABY9JT93_9ACTN</name>
<gene>
    <name evidence="1" type="ORF">P8A20_37465</name>
</gene>
<organism evidence="1 2">
    <name type="scientific">Streptomyces glycanivorans</name>
    <dbReference type="NCBI Taxonomy" id="3033808"/>
    <lineage>
        <taxon>Bacteria</taxon>
        <taxon>Bacillati</taxon>
        <taxon>Actinomycetota</taxon>
        <taxon>Actinomycetes</taxon>
        <taxon>Kitasatosporales</taxon>
        <taxon>Streptomycetaceae</taxon>
        <taxon>Streptomyces</taxon>
    </lineage>
</organism>
<evidence type="ECO:0000313" key="2">
    <source>
        <dbReference type="Proteomes" id="UP001224433"/>
    </source>
</evidence>
<proteinExistence type="predicted"/>
<dbReference type="RefSeq" id="WP_306105302.1">
    <property type="nucleotide sequence ID" value="NZ_CP120984.1"/>
</dbReference>
<keyword evidence="2" id="KW-1185">Reference proteome</keyword>
<protein>
    <submittedName>
        <fullName evidence="1">Uncharacterized protein</fullName>
    </submittedName>
</protein>
<geneLocation type="plasmid" evidence="1 2">
    <name>unnamed1</name>
</geneLocation>
<sequence length="117" mass="13481">MRHVFPWVYWVDGSRDGQGLIDSTGLEDSRWLLFGELNRKVTSYLAGNCLPERRNISRIVIACLEARGFELDLDGPDDDEGWDLVFDTTEDLEELVAEARVARARERRKARRGRVKS</sequence>
<keyword evidence="1" id="KW-0614">Plasmid</keyword>
<accession>A0ABY9JT93</accession>
<dbReference type="EMBL" id="CP120984">
    <property type="protein sequence ID" value="WLQ69226.1"/>
    <property type="molecule type" value="Genomic_DNA"/>
</dbReference>